<proteinExistence type="predicted"/>
<evidence type="ECO:0000256" key="7">
    <source>
        <dbReference type="SAM" id="SignalP"/>
    </source>
</evidence>
<dbReference type="PANTHER" id="PTHR30582:SF2">
    <property type="entry name" value="L,D-TRANSPEPTIDASE YCIB-RELATED"/>
    <property type="match status" value="1"/>
</dbReference>
<evidence type="ECO:0000256" key="5">
    <source>
        <dbReference type="ARBA" id="ARBA00023316"/>
    </source>
</evidence>
<reference evidence="9 10" key="1">
    <citation type="submission" date="2017-09" db="EMBL/GenBank/DDBJ databases">
        <title>Depth-based differentiation of microbial function through sediment-hosted aquifers and enrichment of novel symbionts in the deep terrestrial subsurface.</title>
        <authorList>
            <person name="Probst A.J."/>
            <person name="Ladd B."/>
            <person name="Jarett J.K."/>
            <person name="Geller-Mcgrath D.E."/>
            <person name="Sieber C.M."/>
            <person name="Emerson J.B."/>
            <person name="Anantharaman K."/>
            <person name="Thomas B.C."/>
            <person name="Malmstrom R."/>
            <person name="Stieglmeier M."/>
            <person name="Klingl A."/>
            <person name="Woyke T."/>
            <person name="Ryan C.M."/>
            <person name="Banfield J.F."/>
        </authorList>
    </citation>
    <scope>NUCLEOTIDE SEQUENCE [LARGE SCALE GENOMIC DNA]</scope>
    <source>
        <strain evidence="9">CG10_big_fil_rev_8_21_14_0_10_36_16</strain>
    </source>
</reference>
<accession>A0A2J0Q7V4</accession>
<dbReference type="SUPFAM" id="SSF141523">
    <property type="entry name" value="L,D-transpeptidase catalytic domain-like"/>
    <property type="match status" value="1"/>
</dbReference>
<dbReference type="PANTHER" id="PTHR30582">
    <property type="entry name" value="L,D-TRANSPEPTIDASE"/>
    <property type="match status" value="1"/>
</dbReference>
<feature type="domain" description="L,D-TPase catalytic" evidence="8">
    <location>
        <begin position="109"/>
        <end position="234"/>
    </location>
</feature>
<evidence type="ECO:0000256" key="3">
    <source>
        <dbReference type="ARBA" id="ARBA00022960"/>
    </source>
</evidence>
<dbReference type="GO" id="GO:0016740">
    <property type="term" value="F:transferase activity"/>
    <property type="evidence" value="ECO:0007669"/>
    <property type="project" value="UniProtKB-KW"/>
</dbReference>
<sequence>MILLARNLLLILFFTVLATGADLEASPKNRCRVSFPSDSSIDWFCYQIKQNETAESLFGKHWENVLRFNRIDRNHLRPGKYIKVPNDLKSVVDFNPMPLKLDRAKDYRKYVLIDLSEQFLGAYDYGELTLSLPVATGTPGHGTPKGLFKVWGRERWHRSTKYTISGTGILYPMYWGIWFHTSKNWVRFWIHSRDMPGQPASHGCVGLYDEEMQKKFYKRPDSPELMDSKKLYLWLFPDGLKDDVPGSKLTEYPEGLQGALIEIK</sequence>
<evidence type="ECO:0000313" key="10">
    <source>
        <dbReference type="Proteomes" id="UP000228496"/>
    </source>
</evidence>
<feature type="active site" description="Nucleophile" evidence="6">
    <location>
        <position position="204"/>
    </location>
</feature>
<feature type="active site" description="Proton donor/acceptor" evidence="6">
    <location>
        <position position="180"/>
    </location>
</feature>
<dbReference type="UniPathway" id="UPA00219"/>
<gene>
    <name evidence="9" type="ORF">COV29_02695</name>
</gene>
<dbReference type="GO" id="GO:0071972">
    <property type="term" value="F:peptidoglycan L,D-transpeptidase activity"/>
    <property type="evidence" value="ECO:0007669"/>
    <property type="project" value="TreeGrafter"/>
</dbReference>
<organism evidence="9 10">
    <name type="scientific">Candidatus Yanofskybacteria bacterium CG10_big_fil_rev_8_21_14_0_10_36_16</name>
    <dbReference type="NCBI Taxonomy" id="1975096"/>
    <lineage>
        <taxon>Bacteria</taxon>
        <taxon>Candidatus Yanofskyibacteriota</taxon>
    </lineage>
</organism>
<evidence type="ECO:0000313" key="9">
    <source>
        <dbReference type="EMBL" id="PJE51157.1"/>
    </source>
</evidence>
<dbReference type="InterPro" id="IPR038063">
    <property type="entry name" value="Transpep_catalytic_dom"/>
</dbReference>
<dbReference type="InterPro" id="IPR005490">
    <property type="entry name" value="LD_TPept_cat_dom"/>
</dbReference>
<dbReference type="Pfam" id="PF03734">
    <property type="entry name" value="YkuD"/>
    <property type="match status" value="1"/>
</dbReference>
<evidence type="ECO:0000256" key="2">
    <source>
        <dbReference type="ARBA" id="ARBA00022679"/>
    </source>
</evidence>
<dbReference type="PROSITE" id="PS52029">
    <property type="entry name" value="LD_TPASE"/>
    <property type="match status" value="1"/>
</dbReference>
<keyword evidence="7" id="KW-0732">Signal</keyword>
<name>A0A2J0Q7V4_9BACT</name>
<dbReference type="Gene3D" id="2.40.440.10">
    <property type="entry name" value="L,D-transpeptidase catalytic domain-like"/>
    <property type="match status" value="1"/>
</dbReference>
<feature type="chain" id="PRO_5014425180" description="L,D-TPase catalytic domain-containing protein" evidence="7">
    <location>
        <begin position="19"/>
        <end position="264"/>
    </location>
</feature>
<keyword evidence="2" id="KW-0808">Transferase</keyword>
<dbReference type="Proteomes" id="UP000228496">
    <property type="component" value="Unassembled WGS sequence"/>
</dbReference>
<dbReference type="GO" id="GO:0071555">
    <property type="term" value="P:cell wall organization"/>
    <property type="evidence" value="ECO:0007669"/>
    <property type="project" value="UniProtKB-UniRule"/>
</dbReference>
<evidence type="ECO:0000256" key="6">
    <source>
        <dbReference type="PROSITE-ProRule" id="PRU01373"/>
    </source>
</evidence>
<dbReference type="InterPro" id="IPR050979">
    <property type="entry name" value="LD-transpeptidase"/>
</dbReference>
<dbReference type="EMBL" id="PCXQ01000004">
    <property type="protein sequence ID" value="PJE51157.1"/>
    <property type="molecule type" value="Genomic_DNA"/>
</dbReference>
<evidence type="ECO:0000256" key="1">
    <source>
        <dbReference type="ARBA" id="ARBA00004752"/>
    </source>
</evidence>
<keyword evidence="4 6" id="KW-0573">Peptidoglycan synthesis</keyword>
<comment type="caution">
    <text evidence="9">The sequence shown here is derived from an EMBL/GenBank/DDBJ whole genome shotgun (WGS) entry which is preliminary data.</text>
</comment>
<dbReference type="GO" id="GO:0018104">
    <property type="term" value="P:peptidoglycan-protein cross-linking"/>
    <property type="evidence" value="ECO:0007669"/>
    <property type="project" value="TreeGrafter"/>
</dbReference>
<keyword evidence="3 6" id="KW-0133">Cell shape</keyword>
<keyword evidence="5 6" id="KW-0961">Cell wall biogenesis/degradation</keyword>
<dbReference type="CDD" id="cd16913">
    <property type="entry name" value="YkuD_like"/>
    <property type="match status" value="1"/>
</dbReference>
<evidence type="ECO:0000256" key="4">
    <source>
        <dbReference type="ARBA" id="ARBA00022984"/>
    </source>
</evidence>
<dbReference type="AlphaFoldDB" id="A0A2J0Q7V4"/>
<evidence type="ECO:0000259" key="8">
    <source>
        <dbReference type="PROSITE" id="PS52029"/>
    </source>
</evidence>
<comment type="pathway">
    <text evidence="1 6">Cell wall biogenesis; peptidoglycan biosynthesis.</text>
</comment>
<dbReference type="GO" id="GO:0005576">
    <property type="term" value="C:extracellular region"/>
    <property type="evidence" value="ECO:0007669"/>
    <property type="project" value="TreeGrafter"/>
</dbReference>
<feature type="signal peptide" evidence="7">
    <location>
        <begin position="1"/>
        <end position="18"/>
    </location>
</feature>
<protein>
    <recommendedName>
        <fullName evidence="8">L,D-TPase catalytic domain-containing protein</fullName>
    </recommendedName>
</protein>
<dbReference type="GO" id="GO:0008360">
    <property type="term" value="P:regulation of cell shape"/>
    <property type="evidence" value="ECO:0007669"/>
    <property type="project" value="UniProtKB-UniRule"/>
</dbReference>